<feature type="domain" description="Solute-binding protein family 5" evidence="2">
    <location>
        <begin position="91"/>
        <end position="458"/>
    </location>
</feature>
<dbReference type="RefSeq" id="WP_014913457.1">
    <property type="nucleotide sequence ID" value="NZ_JAYMRS010000001.1"/>
</dbReference>
<feature type="chain" id="PRO_5047419591" evidence="1">
    <location>
        <begin position="27"/>
        <end position="544"/>
    </location>
</feature>
<gene>
    <name evidence="3" type="ORF">VSQ78_02375</name>
</gene>
<dbReference type="Gene3D" id="3.40.190.10">
    <property type="entry name" value="Periplasmic binding protein-like II"/>
    <property type="match status" value="1"/>
</dbReference>
<dbReference type="EMBL" id="JAYMRS010000001">
    <property type="protein sequence ID" value="MFB8766531.1"/>
    <property type="molecule type" value="Genomic_DNA"/>
</dbReference>
<organism evidence="3 4">
    <name type="scientific">Nocardiopsis alba</name>
    <dbReference type="NCBI Taxonomy" id="53437"/>
    <lineage>
        <taxon>Bacteria</taxon>
        <taxon>Bacillati</taxon>
        <taxon>Actinomycetota</taxon>
        <taxon>Actinomycetes</taxon>
        <taxon>Streptosporangiales</taxon>
        <taxon>Nocardiopsidaceae</taxon>
        <taxon>Nocardiopsis</taxon>
    </lineage>
</organism>
<dbReference type="Proteomes" id="UP001585053">
    <property type="component" value="Unassembled WGS sequence"/>
</dbReference>
<dbReference type="PANTHER" id="PTHR30290:SF65">
    <property type="entry name" value="MONOACYL PHOSPHATIDYLINOSITOL TETRAMANNOSIDE-BINDING PROTEIN LPQW-RELATED"/>
    <property type="match status" value="1"/>
</dbReference>
<evidence type="ECO:0000313" key="3">
    <source>
        <dbReference type="EMBL" id="MFB8766531.1"/>
    </source>
</evidence>
<dbReference type="PANTHER" id="PTHR30290">
    <property type="entry name" value="PERIPLASMIC BINDING COMPONENT OF ABC TRANSPORTER"/>
    <property type="match status" value="1"/>
</dbReference>
<dbReference type="SUPFAM" id="SSF53850">
    <property type="entry name" value="Periplasmic binding protein-like II"/>
    <property type="match status" value="1"/>
</dbReference>
<evidence type="ECO:0000259" key="2">
    <source>
        <dbReference type="Pfam" id="PF00496"/>
    </source>
</evidence>
<dbReference type="InterPro" id="IPR000914">
    <property type="entry name" value="SBP_5_dom"/>
</dbReference>
<comment type="caution">
    <text evidence="3">The sequence shown here is derived from an EMBL/GenBank/DDBJ whole genome shotgun (WGS) entry which is preliminary data.</text>
</comment>
<dbReference type="Pfam" id="PF00496">
    <property type="entry name" value="SBP_bac_5"/>
    <property type="match status" value="1"/>
</dbReference>
<proteinExistence type="predicted"/>
<dbReference type="PIRSF" id="PIRSF002741">
    <property type="entry name" value="MppA"/>
    <property type="match status" value="1"/>
</dbReference>
<dbReference type="InterPro" id="IPR039424">
    <property type="entry name" value="SBP_5"/>
</dbReference>
<evidence type="ECO:0000256" key="1">
    <source>
        <dbReference type="SAM" id="SignalP"/>
    </source>
</evidence>
<dbReference type="PROSITE" id="PS51257">
    <property type="entry name" value="PROKAR_LIPOPROTEIN"/>
    <property type="match status" value="1"/>
</dbReference>
<feature type="signal peptide" evidence="1">
    <location>
        <begin position="1"/>
        <end position="26"/>
    </location>
</feature>
<dbReference type="CDD" id="cd00995">
    <property type="entry name" value="PBP2_NikA_DppA_OppA_like"/>
    <property type="match status" value="1"/>
</dbReference>
<evidence type="ECO:0000313" key="4">
    <source>
        <dbReference type="Proteomes" id="UP001585053"/>
    </source>
</evidence>
<keyword evidence="1" id="KW-0732">Signal</keyword>
<keyword evidence="4" id="KW-1185">Reference proteome</keyword>
<protein>
    <submittedName>
        <fullName evidence="3">ABC transporter substrate-binding protein</fullName>
    </submittedName>
</protein>
<sequence>MKDRAPRRSRAVIPAAVLALAVTACAAPPAGTEIDLTTTTAAPAGELDSVTWMLPSEPTSLDLDANGGTAQNTVLANVCERLMRVAPDLSIGPGLAEYAEWEDDDTVVFRLNPDAAFRDGAPITADDVVWSMERHSAEGAEESDEYTNVERIEATGEREVTVTMAQRDAVFVPAMAGNGGIVYDRRALEADGDAYGTPQGSDACTGPYRLAEWSSGSRVVLERDDAYWNSEKAANVARVEFRWAVENAVVNTLNTGESDGAYLDTASAAVPLLRDETVQVYQGPSTNVWSLITTERGGLADPRLRRALSLALERDGISRSAFGGLAEPWSTPLGPGGWGYERERFEEAYEALDAAPSDPGERELEEARALVEEAGVPEEPLVIANDGEPARTIIANATVDAAAKIGLEMRILTVPRQQFGSYYVDPELRSQVDLFSDEYWISKNDPVGFYKNGASDAGVNYSGFADEDYDRLVKEAQAATDDAERAELAVELQERWTEAMPWIPVVQVPTTLAMGPEVTGAPASSAFLFYPWAADLGAREDEGR</sequence>
<reference evidence="3 4" key="1">
    <citation type="submission" date="2024-01" db="EMBL/GenBank/DDBJ databases">
        <title>Genome mining of biosynthetic gene clusters to explore secondary metabolites of Streptomyces sp.</title>
        <authorList>
            <person name="Baig A."/>
            <person name="Ajitkumar Shintre N."/>
            <person name="Kumar H."/>
            <person name="Anbarasu A."/>
            <person name="Ramaiah S."/>
        </authorList>
    </citation>
    <scope>NUCLEOTIDE SEQUENCE [LARGE SCALE GENOMIC DNA]</scope>
    <source>
        <strain evidence="3 4">A01</strain>
    </source>
</reference>
<dbReference type="InterPro" id="IPR030678">
    <property type="entry name" value="Peptide/Ni-bd"/>
</dbReference>
<dbReference type="Gene3D" id="3.10.105.10">
    <property type="entry name" value="Dipeptide-binding Protein, Domain 3"/>
    <property type="match status" value="1"/>
</dbReference>
<name>A0ABV5DPP9_9ACTN</name>
<accession>A0ABV5DPP9</accession>